<keyword evidence="6" id="KW-0808">Transferase</keyword>
<dbReference type="EMBL" id="CZAY01000003">
    <property type="protein sequence ID" value="CUP09858.1"/>
    <property type="molecule type" value="Genomic_DNA"/>
</dbReference>
<keyword evidence="6" id="KW-0443">Lipid metabolism</keyword>
<evidence type="ECO:0000313" key="8">
    <source>
        <dbReference type="Proteomes" id="UP000095485"/>
    </source>
</evidence>
<keyword evidence="6" id="KW-0046">Antibiotic resistance</keyword>
<feature type="transmembrane region" description="Helical" evidence="6">
    <location>
        <begin position="12"/>
        <end position="29"/>
    </location>
</feature>
<comment type="function">
    <text evidence="6">Catalyzes the transfer of a lysyl group from L-lysyl-tRNA(Lys) to membrane-bound phosphatidylglycerol (PG), which produces lysylphosphatidylglycerol (LPG), a major component of the bacterial membrane with a positive net charge. LPG synthesis contributes to bacterial virulence as it is involved in the resistance mechanism against cationic antimicrobial peptides (CAMP) produces by the host's immune system (defensins, cathelicidins) and by the competing microorganisms.</text>
</comment>
<dbReference type="GO" id="GO:0050071">
    <property type="term" value="F:phosphatidylglycerol lysyltransferase activity"/>
    <property type="evidence" value="ECO:0007669"/>
    <property type="project" value="UniProtKB-EC"/>
</dbReference>
<dbReference type="PANTHER" id="PTHR39087:SF2">
    <property type="entry name" value="UPF0104 MEMBRANE PROTEIN MJ1595"/>
    <property type="match status" value="1"/>
</dbReference>
<evidence type="ECO:0000256" key="1">
    <source>
        <dbReference type="ARBA" id="ARBA00004651"/>
    </source>
</evidence>
<dbReference type="NCBIfam" id="TIGR00374">
    <property type="entry name" value="flippase-like domain"/>
    <property type="match status" value="1"/>
</dbReference>
<dbReference type="Proteomes" id="UP000095485">
    <property type="component" value="Unassembled WGS sequence"/>
</dbReference>
<evidence type="ECO:0000256" key="4">
    <source>
        <dbReference type="ARBA" id="ARBA00022989"/>
    </source>
</evidence>
<dbReference type="GO" id="GO:0005886">
    <property type="term" value="C:plasma membrane"/>
    <property type="evidence" value="ECO:0007669"/>
    <property type="project" value="UniProtKB-SubCell"/>
</dbReference>
<evidence type="ECO:0000256" key="5">
    <source>
        <dbReference type="ARBA" id="ARBA00023136"/>
    </source>
</evidence>
<organism evidence="7 8">
    <name type="scientific">Dorea longicatena</name>
    <dbReference type="NCBI Taxonomy" id="88431"/>
    <lineage>
        <taxon>Bacteria</taxon>
        <taxon>Bacillati</taxon>
        <taxon>Bacillota</taxon>
        <taxon>Clostridia</taxon>
        <taxon>Lachnospirales</taxon>
        <taxon>Lachnospiraceae</taxon>
        <taxon>Dorea</taxon>
    </lineage>
</organism>
<keyword evidence="2" id="KW-1003">Cell membrane</keyword>
<evidence type="ECO:0000313" key="7">
    <source>
        <dbReference type="EMBL" id="CUP09858.1"/>
    </source>
</evidence>
<dbReference type="EC" id="2.3.2.3" evidence="6"/>
<gene>
    <name evidence="6" type="primary">mprF</name>
    <name evidence="7" type="ORF">ERS852526_00407</name>
</gene>
<proteinExistence type="inferred from homology"/>
<evidence type="ECO:0000256" key="3">
    <source>
        <dbReference type="ARBA" id="ARBA00022692"/>
    </source>
</evidence>
<dbReference type="Pfam" id="PF03706">
    <property type="entry name" value="LPG_synthase_TM"/>
    <property type="match status" value="1"/>
</dbReference>
<feature type="transmembrane region" description="Helical" evidence="6">
    <location>
        <begin position="232"/>
        <end position="253"/>
    </location>
</feature>
<dbReference type="GeneID" id="96227717"/>
<feature type="transmembrane region" description="Helical" evidence="6">
    <location>
        <begin position="320"/>
        <end position="337"/>
    </location>
</feature>
<comment type="subcellular location">
    <subcellularLocation>
        <location evidence="1 6">Cell membrane</location>
        <topology evidence="1 6">Multi-pass membrane protein</topology>
    </subcellularLocation>
</comment>
<dbReference type="RefSeq" id="WP_055281547.1">
    <property type="nucleotide sequence ID" value="NZ_AP031429.1"/>
</dbReference>
<protein>
    <recommendedName>
        <fullName evidence="6">Phosphatidylglycerol lysyltransferase</fullName>
        <ecNumber evidence="6">2.3.2.3</ecNumber>
    </recommendedName>
    <alternativeName>
        <fullName evidence="6">Lysylphosphatidylglycerol synthase</fullName>
    </alternativeName>
</protein>
<comment type="similarity">
    <text evidence="6">Belongs to the LPG synthase family.</text>
</comment>
<dbReference type="AlphaFoldDB" id="A0A174KJ71"/>
<evidence type="ECO:0000256" key="2">
    <source>
        <dbReference type="ARBA" id="ARBA00022475"/>
    </source>
</evidence>
<accession>A0A174KJ71</accession>
<feature type="transmembrane region" description="Helical" evidence="6">
    <location>
        <begin position="49"/>
        <end position="71"/>
    </location>
</feature>
<keyword evidence="4 6" id="KW-1133">Transmembrane helix</keyword>
<keyword evidence="5 6" id="KW-0472">Membrane</keyword>
<name>A0A174KJ71_9FIRM</name>
<comment type="catalytic activity">
    <reaction evidence="6">
        <text>L-lysyl-tRNA(Lys) + a 1,2-diacyl-sn-glycero-3-phospho-(1'-sn-glycerol) = a 1,2-diacyl-sn-glycero-3-phospho-1'-(3'-O-L-lysyl)-sn-glycerol + tRNA(Lys)</text>
        <dbReference type="Rhea" id="RHEA:10668"/>
        <dbReference type="Rhea" id="RHEA-COMP:9696"/>
        <dbReference type="Rhea" id="RHEA-COMP:9697"/>
        <dbReference type="ChEBI" id="CHEBI:64716"/>
        <dbReference type="ChEBI" id="CHEBI:75792"/>
        <dbReference type="ChEBI" id="CHEBI:78442"/>
        <dbReference type="ChEBI" id="CHEBI:78529"/>
        <dbReference type="EC" id="2.3.2.3"/>
    </reaction>
</comment>
<feature type="transmembrane region" description="Helical" evidence="6">
    <location>
        <begin position="296"/>
        <end position="314"/>
    </location>
</feature>
<sequence length="352" mass="39360">MEQQVSQRSIKKYMVLFPVLALLVCFVILKGADMESVWNAMKSAKPQWMAAGLILAAVFNIAEAINLRSVLNSFGYQVSFRQGMKYAYTGYFFSSITPSATGGQPVQLYVMNKDNIHVAHGTMALLTELTSFQIAAFLMENVATFWILTGRIRLNKMMLALAALGYLMNLIFIAALVVIMLSEGLKKKIVNGIRFLIMKLPFGNKKRLGAKMDEIVRDFEDCKLFFKRDPVLALKVTTVSLIQIICWFSVPWAVYHAMGESGSSYGSMFLHQIILYMTTALLPFPGAEGISEFSFVKLFAGIFTSVPVAAAVLVNRGISFYFLLILSGIFSIVLGRMDRKSKSKMKVKLEKY</sequence>
<feature type="transmembrane region" description="Helical" evidence="6">
    <location>
        <begin position="118"/>
        <end position="139"/>
    </location>
</feature>
<keyword evidence="3 6" id="KW-0812">Transmembrane</keyword>
<dbReference type="InterPro" id="IPR022791">
    <property type="entry name" value="L-PG_synthase/AglD"/>
</dbReference>
<dbReference type="GO" id="GO:0006629">
    <property type="term" value="P:lipid metabolic process"/>
    <property type="evidence" value="ECO:0007669"/>
    <property type="project" value="UniProtKB-KW"/>
</dbReference>
<dbReference type="GO" id="GO:0046677">
    <property type="term" value="P:response to antibiotic"/>
    <property type="evidence" value="ECO:0007669"/>
    <property type="project" value="UniProtKB-KW"/>
</dbReference>
<feature type="transmembrane region" description="Helical" evidence="6">
    <location>
        <begin position="159"/>
        <end position="181"/>
    </location>
</feature>
<reference evidence="7 8" key="1">
    <citation type="submission" date="2015-09" db="EMBL/GenBank/DDBJ databases">
        <authorList>
            <consortium name="Pathogen Informatics"/>
        </authorList>
    </citation>
    <scope>NUCLEOTIDE SEQUENCE [LARGE SCALE GENOMIC DNA]</scope>
    <source>
        <strain evidence="7 8">2789STDY5834914</strain>
    </source>
</reference>
<dbReference type="OrthoDB" id="9810654at2"/>
<dbReference type="PANTHER" id="PTHR39087">
    <property type="entry name" value="UPF0104 MEMBRANE PROTEIN MJ1595"/>
    <property type="match status" value="1"/>
</dbReference>
<feature type="transmembrane region" description="Helical" evidence="6">
    <location>
        <begin position="265"/>
        <end position="284"/>
    </location>
</feature>
<evidence type="ECO:0000256" key="6">
    <source>
        <dbReference type="RuleBase" id="RU363042"/>
    </source>
</evidence>